<keyword evidence="4 10" id="KW-0547">Nucleotide-binding</keyword>
<dbReference type="InterPro" id="IPR009008">
    <property type="entry name" value="Val/Leu/Ile-tRNA-synth_edit"/>
</dbReference>
<dbReference type="InterPro" id="IPR013155">
    <property type="entry name" value="M/V/L/I-tRNA-synth_anticd-bd"/>
</dbReference>
<dbReference type="NCBIfam" id="TIGR00392">
    <property type="entry name" value="ileS"/>
    <property type="match status" value="1"/>
</dbReference>
<dbReference type="InterPro" id="IPR009080">
    <property type="entry name" value="tRNAsynth_Ia_anticodon-bd"/>
</dbReference>
<keyword evidence="5 10" id="KW-0067">ATP-binding</keyword>
<comment type="caution">
    <text evidence="13">The sequence shown here is derived from an EMBL/GenBank/DDBJ whole genome shotgun (WGS) entry which is preliminary data.</text>
</comment>
<evidence type="ECO:0000313" key="14">
    <source>
        <dbReference type="Proteomes" id="UP001642464"/>
    </source>
</evidence>
<accession>A0ABP0HD05</accession>
<dbReference type="Pfam" id="PF08264">
    <property type="entry name" value="Anticodon_1"/>
    <property type="match status" value="1"/>
</dbReference>
<gene>
    <name evidence="13" type="ORF">SCF082_LOCUS1173</name>
</gene>
<dbReference type="EC" id="6.1.1.5" evidence="2"/>
<dbReference type="InterPro" id="IPR002301">
    <property type="entry name" value="Ile-tRNA-ligase"/>
</dbReference>
<name>A0ABP0HD05_9DINO</name>
<dbReference type="CDD" id="cd07961">
    <property type="entry name" value="Anticodon_Ia_Ile_ABEc"/>
    <property type="match status" value="1"/>
</dbReference>
<keyword evidence="6 10" id="KW-0648">Protein biosynthesis</keyword>
<evidence type="ECO:0000259" key="12">
    <source>
        <dbReference type="Pfam" id="PF08264"/>
    </source>
</evidence>
<dbReference type="InterPro" id="IPR023586">
    <property type="entry name" value="Ile-tRNA-ligase_type2"/>
</dbReference>
<dbReference type="InterPro" id="IPR001412">
    <property type="entry name" value="aa-tRNA-synth_I_CS"/>
</dbReference>
<evidence type="ECO:0000256" key="10">
    <source>
        <dbReference type="RuleBase" id="RU363035"/>
    </source>
</evidence>
<dbReference type="PANTHER" id="PTHR42780:SF1">
    <property type="entry name" value="ISOLEUCINE--TRNA LIGASE, CYTOPLASMIC"/>
    <property type="match status" value="1"/>
</dbReference>
<dbReference type="InterPro" id="IPR014729">
    <property type="entry name" value="Rossmann-like_a/b/a_fold"/>
</dbReference>
<evidence type="ECO:0000256" key="8">
    <source>
        <dbReference type="ARBA" id="ARBA00032665"/>
    </source>
</evidence>
<dbReference type="PRINTS" id="PR00984">
    <property type="entry name" value="TRNASYNTHILE"/>
</dbReference>
<feature type="domain" description="Methionyl/Valyl/Leucyl/Isoleucyl-tRNA synthetase anticodon-binding" evidence="12">
    <location>
        <begin position="711"/>
        <end position="850"/>
    </location>
</feature>
<keyword evidence="7 10" id="KW-0030">Aminoacyl-tRNA synthetase</keyword>
<keyword evidence="14" id="KW-1185">Reference proteome</keyword>
<evidence type="ECO:0000256" key="9">
    <source>
        <dbReference type="ARBA" id="ARBA00048359"/>
    </source>
</evidence>
<dbReference type="Pfam" id="PF00133">
    <property type="entry name" value="tRNA-synt_1"/>
    <property type="match status" value="1"/>
</dbReference>
<evidence type="ECO:0000256" key="6">
    <source>
        <dbReference type="ARBA" id="ARBA00022917"/>
    </source>
</evidence>
<evidence type="ECO:0000259" key="11">
    <source>
        <dbReference type="Pfam" id="PF00133"/>
    </source>
</evidence>
<dbReference type="PROSITE" id="PS00178">
    <property type="entry name" value="AA_TRNA_LIGASE_I"/>
    <property type="match status" value="1"/>
</dbReference>
<dbReference type="HAMAP" id="MF_02003">
    <property type="entry name" value="Ile_tRNA_synth_type2"/>
    <property type="match status" value="1"/>
</dbReference>
<comment type="similarity">
    <text evidence="1 10">Belongs to the class-I aminoacyl-tRNA synthetase family.</text>
</comment>
<dbReference type="Proteomes" id="UP001642464">
    <property type="component" value="Unassembled WGS sequence"/>
</dbReference>
<evidence type="ECO:0000256" key="2">
    <source>
        <dbReference type="ARBA" id="ARBA00013165"/>
    </source>
</evidence>
<reference evidence="13 14" key="1">
    <citation type="submission" date="2024-02" db="EMBL/GenBank/DDBJ databases">
        <authorList>
            <person name="Chen Y."/>
            <person name="Shah S."/>
            <person name="Dougan E. K."/>
            <person name="Thang M."/>
            <person name="Chan C."/>
        </authorList>
    </citation>
    <scope>NUCLEOTIDE SEQUENCE [LARGE SCALE GENOMIC DNA]</scope>
</reference>
<evidence type="ECO:0000256" key="7">
    <source>
        <dbReference type="ARBA" id="ARBA00023146"/>
    </source>
</evidence>
<feature type="domain" description="Aminoacyl-tRNA synthetase class Ia" evidence="11">
    <location>
        <begin position="25"/>
        <end position="652"/>
    </location>
</feature>
<sequence>MAAQHPGGLGEVPEKMNFPEMEEEMLRFWNETAAFETSVKQSEEEGRPEYTFYDGPPFATGLPHYGHILAGTIKDIVTRYAHLTGHHVSRRFGWDCHGLPVEYEIDKKLGITSSDDVAKMGIAAYNKECRSIVTRYCGEWETVVKRMGRWIDFKNDYKTMEPWYMESVWWVFKTVFEKDLVYKGFRVMPYSTGCTTPLSNFEATSNYKDVSDPAVVVSFPLVDEPDVSLVAWTTTPWTLPSNLGLCVHPEFKYVQIKDLGNGKQFILLEDRLPELFPKMKKQKDKYKGGEFEVVKTFTGAELKGKKYVPLFKYFESQPNAFQVLNDTYVTSDSGTGIVHQAPAFGEDDYRVCMAAGIIEPGGFLPCPVDANGRFTDEVPDFAGEHVKAADKAIMNKLKEMGRLVTKNNIVHSYPFCWRSDTPLIYKAVPSWFLKLGPIKEQLIKNNNETYWVPASVKEKRFHNWLENARDWNISRNRYWGTPLPVWSSEDGEEVVVVGSIKELEELSGEKVTDLHRESIDDIEIPSKQGKGVLRRIPEVFDCWFESGSMPYAQLHYPFENKERFEKGFPADFIAEGLDQTRGWFYTLMVLSTALFEKPAFKNLIVNGLVLAEDGKKMSKRLKNYPDPMKVVSSYGADALRLYLINSPVVRAEPLAFKEAGVLGNLKEIFLPWFNAFRFWGQNVSRVEREQSWTFDRSAAEALAVKSTNVMDRWVIASLHNLVRFVREEMKMYRLYTVVPRLVLFIEALTNWYVRLNRSRLKSAIVSAEDTQVGLCTLYTVLLTLSKLMAPFTPFFAEYLYRQLARPQTDREASVHFLLMPEFDESVIDEDIENAVLFMQEAITAGRLARGNDLPVKRPLREVIIVHESQAVLDSLVQLETYMKLELNVRKISYTTDERSYCKLSAKADGKVLGKALGKKFGLVNKAVQKLSHDELVQFQADGKMTIEGVEVDAKDVFFNREVLVDPAKFQGRVSPSKLTVVLDTFFDKSLMYGQVAREITNRVQKLRKAAGVQIEDVLDVFYAVEGDDEACAVVNEAIRAEADLISSTIRCTLFPSSACPSYAPVLKSATDEVADAQFTVTLAKPCIVMPPLDALGQSLGVDAKVAANVVTCVSSMDLEWLKSKASKSLEVTIDGHLFKLQCGTHYFFSIADSQK</sequence>
<organism evidence="13 14">
    <name type="scientific">Durusdinium trenchii</name>
    <dbReference type="NCBI Taxonomy" id="1381693"/>
    <lineage>
        <taxon>Eukaryota</taxon>
        <taxon>Sar</taxon>
        <taxon>Alveolata</taxon>
        <taxon>Dinophyceae</taxon>
        <taxon>Suessiales</taxon>
        <taxon>Symbiodiniaceae</taxon>
        <taxon>Durusdinium</taxon>
    </lineage>
</organism>
<dbReference type="CDD" id="cd00818">
    <property type="entry name" value="IleRS_core"/>
    <property type="match status" value="1"/>
</dbReference>
<evidence type="ECO:0000256" key="4">
    <source>
        <dbReference type="ARBA" id="ARBA00022741"/>
    </source>
</evidence>
<evidence type="ECO:0000256" key="1">
    <source>
        <dbReference type="ARBA" id="ARBA00005594"/>
    </source>
</evidence>
<comment type="catalytic activity">
    <reaction evidence="9">
        <text>tRNA(Ile) + L-isoleucine + ATP = L-isoleucyl-tRNA(Ile) + AMP + diphosphate</text>
        <dbReference type="Rhea" id="RHEA:11060"/>
        <dbReference type="Rhea" id="RHEA-COMP:9666"/>
        <dbReference type="Rhea" id="RHEA-COMP:9695"/>
        <dbReference type="ChEBI" id="CHEBI:30616"/>
        <dbReference type="ChEBI" id="CHEBI:33019"/>
        <dbReference type="ChEBI" id="CHEBI:58045"/>
        <dbReference type="ChEBI" id="CHEBI:78442"/>
        <dbReference type="ChEBI" id="CHEBI:78528"/>
        <dbReference type="ChEBI" id="CHEBI:456215"/>
        <dbReference type="EC" id="6.1.1.5"/>
    </reaction>
</comment>
<evidence type="ECO:0000313" key="13">
    <source>
        <dbReference type="EMBL" id="CAK8987930.1"/>
    </source>
</evidence>
<evidence type="ECO:0000256" key="3">
    <source>
        <dbReference type="ARBA" id="ARBA00022598"/>
    </source>
</evidence>
<dbReference type="Pfam" id="PF19302">
    <property type="entry name" value="DUF5915"/>
    <property type="match status" value="1"/>
</dbReference>
<proteinExistence type="inferred from homology"/>
<dbReference type="InterPro" id="IPR002300">
    <property type="entry name" value="aa-tRNA-synth_Ia"/>
</dbReference>
<keyword evidence="3 10" id="KW-0436">Ligase</keyword>
<dbReference type="PANTHER" id="PTHR42780">
    <property type="entry name" value="SOLEUCYL-TRNA SYNTHETASE"/>
    <property type="match status" value="1"/>
</dbReference>
<dbReference type="SUPFAM" id="SSF50677">
    <property type="entry name" value="ValRS/IleRS/LeuRS editing domain"/>
    <property type="match status" value="1"/>
</dbReference>
<evidence type="ECO:0000256" key="5">
    <source>
        <dbReference type="ARBA" id="ARBA00022840"/>
    </source>
</evidence>
<dbReference type="EMBL" id="CAXAMM010000556">
    <property type="protein sequence ID" value="CAK8987930.1"/>
    <property type="molecule type" value="Genomic_DNA"/>
</dbReference>
<dbReference type="SUPFAM" id="SSF47323">
    <property type="entry name" value="Anticodon-binding domain of a subclass of class I aminoacyl-tRNA synthetases"/>
    <property type="match status" value="1"/>
</dbReference>
<dbReference type="Gene3D" id="3.40.50.620">
    <property type="entry name" value="HUPs"/>
    <property type="match status" value="2"/>
</dbReference>
<dbReference type="InterPro" id="IPR033709">
    <property type="entry name" value="Anticodon_Ile_ABEc"/>
</dbReference>
<dbReference type="Gene3D" id="3.90.740.10">
    <property type="entry name" value="Valyl/Leucyl/Isoleucyl-tRNA synthetase, editing domain"/>
    <property type="match status" value="1"/>
</dbReference>
<dbReference type="SUPFAM" id="SSF52374">
    <property type="entry name" value="Nucleotidylyl transferase"/>
    <property type="match status" value="1"/>
</dbReference>
<protein>
    <recommendedName>
        <fullName evidence="2">isoleucine--tRNA ligase</fullName>
        <ecNumber evidence="2">6.1.1.5</ecNumber>
    </recommendedName>
    <alternativeName>
        <fullName evidence="8">Isoleucyl-tRNA synthetase</fullName>
    </alternativeName>
</protein>
<dbReference type="Gene3D" id="1.10.730.10">
    <property type="entry name" value="Isoleucyl-tRNA Synthetase, Domain 1"/>
    <property type="match status" value="1"/>
</dbReference>